<dbReference type="Pfam" id="PF12802">
    <property type="entry name" value="MarR_2"/>
    <property type="match status" value="1"/>
</dbReference>
<keyword evidence="6" id="KW-1185">Reference proteome</keyword>
<dbReference type="SMART" id="SM00347">
    <property type="entry name" value="HTH_MARR"/>
    <property type="match status" value="1"/>
</dbReference>
<dbReference type="STRING" id="1129794.C427_1128"/>
<dbReference type="GO" id="GO:0003677">
    <property type="term" value="F:DNA binding"/>
    <property type="evidence" value="ECO:0007669"/>
    <property type="project" value="UniProtKB-KW"/>
</dbReference>
<dbReference type="GO" id="GO:0003700">
    <property type="term" value="F:DNA-binding transcription factor activity"/>
    <property type="evidence" value="ECO:0007669"/>
    <property type="project" value="InterPro"/>
</dbReference>
<dbReference type="Proteomes" id="UP000011864">
    <property type="component" value="Chromosome"/>
</dbReference>
<dbReference type="InterPro" id="IPR036390">
    <property type="entry name" value="WH_DNA-bd_sf"/>
</dbReference>
<dbReference type="HOGENOM" id="CLU_083287_18_2_6"/>
<dbReference type="AlphaFoldDB" id="K6YW81"/>
<evidence type="ECO:0000256" key="3">
    <source>
        <dbReference type="ARBA" id="ARBA00023163"/>
    </source>
</evidence>
<dbReference type="SUPFAM" id="SSF46785">
    <property type="entry name" value="Winged helix' DNA-binding domain"/>
    <property type="match status" value="1"/>
</dbReference>
<gene>
    <name evidence="5" type="ORF">C427_1128</name>
</gene>
<dbReference type="InterPro" id="IPR036388">
    <property type="entry name" value="WH-like_DNA-bd_sf"/>
</dbReference>
<dbReference type="PROSITE" id="PS50995">
    <property type="entry name" value="HTH_MARR_2"/>
    <property type="match status" value="1"/>
</dbReference>
<organism evidence="5 6">
    <name type="scientific">Paraglaciecola psychrophila 170</name>
    <dbReference type="NCBI Taxonomy" id="1129794"/>
    <lineage>
        <taxon>Bacteria</taxon>
        <taxon>Pseudomonadati</taxon>
        <taxon>Pseudomonadota</taxon>
        <taxon>Gammaproteobacteria</taxon>
        <taxon>Alteromonadales</taxon>
        <taxon>Alteromonadaceae</taxon>
        <taxon>Paraglaciecola</taxon>
    </lineage>
</organism>
<evidence type="ECO:0000313" key="5">
    <source>
        <dbReference type="EMBL" id="AGH43237.1"/>
    </source>
</evidence>
<evidence type="ECO:0000259" key="4">
    <source>
        <dbReference type="PROSITE" id="PS50995"/>
    </source>
</evidence>
<dbReference type="KEGG" id="gps:C427_1128"/>
<evidence type="ECO:0000256" key="2">
    <source>
        <dbReference type="ARBA" id="ARBA00023125"/>
    </source>
</evidence>
<dbReference type="OrthoDB" id="32523at2"/>
<dbReference type="PANTHER" id="PTHR42756">
    <property type="entry name" value="TRANSCRIPTIONAL REGULATOR, MARR"/>
    <property type="match status" value="1"/>
</dbReference>
<name>K6YW81_9ALTE</name>
<dbReference type="eggNOG" id="COG1846">
    <property type="taxonomic scope" value="Bacteria"/>
</dbReference>
<dbReference type="InterPro" id="IPR000835">
    <property type="entry name" value="HTH_MarR-typ"/>
</dbReference>
<dbReference type="PATRIC" id="fig|1129794.4.peg.1116"/>
<keyword evidence="3" id="KW-0804">Transcription</keyword>
<evidence type="ECO:0000313" key="6">
    <source>
        <dbReference type="Proteomes" id="UP000011864"/>
    </source>
</evidence>
<sequence>MSVTENNLGFLLADSTRLLRRAFQNQMQDSSLTLAQARALIYVSRNEGVRQVELAEMLEIQPITLARLLDQLTQQGLVERRADPSDRRAYLIYLTDAATPHLNSIKQVGSKIKQFALQGMNDEQALQFMQSLNTIRDQLYLLTEQKP</sequence>
<feature type="domain" description="HTH marR-type" evidence="4">
    <location>
        <begin position="5"/>
        <end position="137"/>
    </location>
</feature>
<keyword evidence="1" id="KW-0805">Transcription regulation</keyword>
<keyword evidence="2" id="KW-0238">DNA-binding</keyword>
<evidence type="ECO:0000256" key="1">
    <source>
        <dbReference type="ARBA" id="ARBA00023015"/>
    </source>
</evidence>
<dbReference type="Gene3D" id="1.10.10.10">
    <property type="entry name" value="Winged helix-like DNA-binding domain superfamily/Winged helix DNA-binding domain"/>
    <property type="match status" value="1"/>
</dbReference>
<proteinExistence type="predicted"/>
<accession>K6YW81</accession>
<dbReference type="PANTHER" id="PTHR42756:SF1">
    <property type="entry name" value="TRANSCRIPTIONAL REPRESSOR OF EMRAB OPERON"/>
    <property type="match status" value="1"/>
</dbReference>
<reference evidence="5 6" key="1">
    <citation type="journal article" date="2013" name="Genome Announc.">
        <title>Complete Genome Sequence of Glaciecola psychrophila Strain 170T.</title>
        <authorList>
            <person name="Yin J."/>
            <person name="Chen J."/>
            <person name="Liu G."/>
            <person name="Yu Y."/>
            <person name="Song L."/>
            <person name="Wang X."/>
            <person name="Qu X."/>
        </authorList>
    </citation>
    <scope>NUCLEOTIDE SEQUENCE [LARGE SCALE GENOMIC DNA]</scope>
    <source>
        <strain evidence="5 6">170</strain>
    </source>
</reference>
<dbReference type="RefSeq" id="WP_007636825.1">
    <property type="nucleotide sequence ID" value="NC_020514.1"/>
</dbReference>
<dbReference type="EMBL" id="CP003837">
    <property type="protein sequence ID" value="AGH43237.1"/>
    <property type="molecule type" value="Genomic_DNA"/>
</dbReference>
<dbReference type="PRINTS" id="PR00598">
    <property type="entry name" value="HTHMARR"/>
</dbReference>
<protein>
    <submittedName>
        <fullName evidence="5">MarR family transcriptional regulator</fullName>
    </submittedName>
</protein>